<dbReference type="EMBL" id="HBGN01038155">
    <property type="protein sequence ID" value="CAD9356286.1"/>
    <property type="molecule type" value="Transcribed_RNA"/>
</dbReference>
<dbReference type="InterPro" id="IPR001345">
    <property type="entry name" value="PG/BPGM_mutase_AS"/>
</dbReference>
<dbReference type="InterPro" id="IPR013078">
    <property type="entry name" value="His_Pase_superF_clade-1"/>
</dbReference>
<gene>
    <name evidence="4" type="ORF">DBRI1063_LOCUS24418</name>
</gene>
<dbReference type="Gene3D" id="3.40.50.1240">
    <property type="entry name" value="Phosphoglycerate mutase-like"/>
    <property type="match status" value="1"/>
</dbReference>
<dbReference type="Pfam" id="PF01591">
    <property type="entry name" value="6PF2K"/>
    <property type="match status" value="1"/>
</dbReference>
<dbReference type="GO" id="GO:0004331">
    <property type="term" value="F:fructose-2,6-bisphosphate 2-phosphatase activity"/>
    <property type="evidence" value="ECO:0007669"/>
    <property type="project" value="TreeGrafter"/>
</dbReference>
<dbReference type="CDD" id="cd07067">
    <property type="entry name" value="HP_PGM_like"/>
    <property type="match status" value="1"/>
</dbReference>
<name>A0A6S9EEV6_9STRA</name>
<proteinExistence type="predicted"/>
<evidence type="ECO:0000313" key="4">
    <source>
        <dbReference type="EMBL" id="CAD9356286.1"/>
    </source>
</evidence>
<dbReference type="PANTHER" id="PTHR10606:SF44">
    <property type="entry name" value="6-PHOSPHOFRUCTO 2-KINASE_FRUCTOSE 2,6-BISPHOSPHATASE LONG FORM"/>
    <property type="match status" value="1"/>
</dbReference>
<evidence type="ECO:0000256" key="2">
    <source>
        <dbReference type="ARBA" id="ARBA00022840"/>
    </source>
</evidence>
<dbReference type="GO" id="GO:0006000">
    <property type="term" value="P:fructose metabolic process"/>
    <property type="evidence" value="ECO:0007669"/>
    <property type="project" value="InterPro"/>
</dbReference>
<dbReference type="SMART" id="SM00855">
    <property type="entry name" value="PGAM"/>
    <property type="match status" value="1"/>
</dbReference>
<dbReference type="PANTHER" id="PTHR10606">
    <property type="entry name" value="6-PHOSPHOFRUCTO-2-KINASE/FRUCTOSE-2,6-BISPHOSPHATASE"/>
    <property type="match status" value="1"/>
</dbReference>
<feature type="domain" description="6-phosphofructo-2-kinase" evidence="3">
    <location>
        <begin position="2"/>
        <end position="64"/>
    </location>
</feature>
<dbReference type="AlphaFoldDB" id="A0A6S9EEV6"/>
<dbReference type="PIRSF" id="PIRSF000709">
    <property type="entry name" value="6PFK_2-Ptase"/>
    <property type="match status" value="1"/>
</dbReference>
<evidence type="ECO:0000259" key="3">
    <source>
        <dbReference type="Pfam" id="PF01591"/>
    </source>
</evidence>
<dbReference type="Gene3D" id="3.40.50.300">
    <property type="entry name" value="P-loop containing nucleotide triphosphate hydrolases"/>
    <property type="match status" value="1"/>
</dbReference>
<dbReference type="Pfam" id="PF00300">
    <property type="entry name" value="His_Phos_1"/>
    <property type="match status" value="1"/>
</dbReference>
<dbReference type="PRINTS" id="PR00991">
    <property type="entry name" value="6PFRUCTKNASE"/>
</dbReference>
<dbReference type="GO" id="GO:0005524">
    <property type="term" value="F:ATP binding"/>
    <property type="evidence" value="ECO:0007669"/>
    <property type="project" value="UniProtKB-KW"/>
</dbReference>
<organism evidence="4">
    <name type="scientific">Ditylum brightwellii</name>
    <dbReference type="NCBI Taxonomy" id="49249"/>
    <lineage>
        <taxon>Eukaryota</taxon>
        <taxon>Sar</taxon>
        <taxon>Stramenopiles</taxon>
        <taxon>Ochrophyta</taxon>
        <taxon>Bacillariophyta</taxon>
        <taxon>Mediophyceae</taxon>
        <taxon>Lithodesmiophycidae</taxon>
        <taxon>Lithodesmiales</taxon>
        <taxon>Lithodesmiaceae</taxon>
        <taxon>Ditylum</taxon>
    </lineage>
</organism>
<dbReference type="SUPFAM" id="SSF53254">
    <property type="entry name" value="Phosphoglycerate mutase-like"/>
    <property type="match status" value="1"/>
</dbReference>
<dbReference type="GO" id="GO:0006003">
    <property type="term" value="P:fructose 2,6-bisphosphate metabolic process"/>
    <property type="evidence" value="ECO:0007669"/>
    <property type="project" value="InterPro"/>
</dbReference>
<dbReference type="InterPro" id="IPR003094">
    <property type="entry name" value="6Pfruct_kin"/>
</dbReference>
<dbReference type="InterPro" id="IPR027417">
    <property type="entry name" value="P-loop_NTPase"/>
</dbReference>
<evidence type="ECO:0000256" key="1">
    <source>
        <dbReference type="ARBA" id="ARBA00022741"/>
    </source>
</evidence>
<dbReference type="InterPro" id="IPR013079">
    <property type="entry name" value="6Phosfructo_kin"/>
</dbReference>
<dbReference type="GO" id="GO:0005829">
    <property type="term" value="C:cytosol"/>
    <property type="evidence" value="ECO:0007669"/>
    <property type="project" value="TreeGrafter"/>
</dbReference>
<keyword evidence="1" id="KW-0547">Nucleotide-binding</keyword>
<protein>
    <recommendedName>
        <fullName evidence="3">6-phosphofructo-2-kinase domain-containing protein</fullName>
    </recommendedName>
</protein>
<dbReference type="InterPro" id="IPR029033">
    <property type="entry name" value="His_PPase_superfam"/>
</dbReference>
<dbReference type="PROSITE" id="PS00175">
    <property type="entry name" value="PG_MUTASE"/>
    <property type="match status" value="1"/>
</dbReference>
<keyword evidence="2" id="KW-0067">ATP-binding</keyword>
<sequence length="304" mass="35570">MDNEEAIADFKERRRHYLSSYKTLDECDGSFIRVVNSKTFEVHGIRGYLPLKVVHFCMHVHTMPRTFYLTRHGQSEYNLYGKIGGDSGLTDFGVEYSRRLAIFAKEEIATEMKINEKGEEKKRPCPARLWTSSLRRTKETAQFIEHNTIHYTWDNGETTDWVQFRPIARRNLDEIYAGTCDGMTYKEIETCFPEEFKRRQEDKLAYRYPRGESYMDVMLRMEPIALELERTRAPLLIICHQGILRILYAYFTGLSREEAPFVKIPLNHVIKLTPHAYGCHEKHICLLKKDDMPGDGQDEPPSSI</sequence>
<dbReference type="GO" id="GO:0003873">
    <property type="term" value="F:6-phosphofructo-2-kinase activity"/>
    <property type="evidence" value="ECO:0007669"/>
    <property type="project" value="InterPro"/>
</dbReference>
<reference evidence="4" key="1">
    <citation type="submission" date="2021-01" db="EMBL/GenBank/DDBJ databases">
        <authorList>
            <person name="Corre E."/>
            <person name="Pelletier E."/>
            <person name="Niang G."/>
            <person name="Scheremetjew M."/>
            <person name="Finn R."/>
            <person name="Kale V."/>
            <person name="Holt S."/>
            <person name="Cochrane G."/>
            <person name="Meng A."/>
            <person name="Brown T."/>
            <person name="Cohen L."/>
        </authorList>
    </citation>
    <scope>NUCLEOTIDE SEQUENCE</scope>
    <source>
        <strain evidence="4">Pop2</strain>
    </source>
</reference>
<accession>A0A6S9EEV6</accession>